<evidence type="ECO:0000256" key="10">
    <source>
        <dbReference type="SAM" id="MobiDB-lite"/>
    </source>
</evidence>
<evidence type="ECO:0000256" key="7">
    <source>
        <dbReference type="ARBA" id="ARBA00023242"/>
    </source>
</evidence>
<feature type="domain" description="Zn(2)-C6 fungal-type" evidence="11">
    <location>
        <begin position="167"/>
        <end position="196"/>
    </location>
</feature>
<feature type="compositionally biased region" description="Polar residues" evidence="10">
    <location>
        <begin position="929"/>
        <end position="941"/>
    </location>
</feature>
<dbReference type="VEuPathDB" id="FungiDB:I7I53_05481"/>
<evidence type="ECO:0000256" key="3">
    <source>
        <dbReference type="ARBA" id="ARBA00022723"/>
    </source>
</evidence>
<dbReference type="OrthoDB" id="424974at2759"/>
<keyword evidence="5" id="KW-0238">DNA-binding</keyword>
<keyword evidence="6" id="KW-0804">Transcription</keyword>
<dbReference type="InterPro" id="IPR036864">
    <property type="entry name" value="Zn2-C6_fun-type_DNA-bd_sf"/>
</dbReference>
<evidence type="ECO:0000313" key="12">
    <source>
        <dbReference type="EMBL" id="EGC46457.1"/>
    </source>
</evidence>
<keyword evidence="7" id="KW-0539">Nucleus</keyword>
<dbReference type="GO" id="GO:0008270">
    <property type="term" value="F:zinc ion binding"/>
    <property type="evidence" value="ECO:0007669"/>
    <property type="project" value="InterPro"/>
</dbReference>
<feature type="region of interest" description="Disordered" evidence="10">
    <location>
        <begin position="107"/>
        <end position="157"/>
    </location>
</feature>
<keyword evidence="3" id="KW-0479">Metal-binding</keyword>
<dbReference type="SMART" id="SM00906">
    <property type="entry name" value="Fungal_trans"/>
    <property type="match status" value="1"/>
</dbReference>
<comment type="subcellular location">
    <subcellularLocation>
        <location evidence="1">Nucleus</location>
    </subcellularLocation>
</comment>
<dbReference type="GO" id="GO:0003677">
    <property type="term" value="F:DNA binding"/>
    <property type="evidence" value="ECO:0007669"/>
    <property type="project" value="UniProtKB-KW"/>
</dbReference>
<evidence type="ECO:0000256" key="1">
    <source>
        <dbReference type="ARBA" id="ARBA00004123"/>
    </source>
</evidence>
<sequence length="1036" mass="116250">MDSFERFRPPRFTTGTRTYFRLDLILRLWLCQKGFLATDANDNGMTRCGNPALNGLALERVFEGSHEIPATGYQASRLSATINGHWPTRRIVAWGLRSIASSTQTHSLKVGANDSSPHGGDGVGGEGGAGGETGAQLAGGGASAGRGPNVATSAHSRIRRRNRMITSCLECRRRKLKCDRLHPCSNCAKNKRDCLFLAPALDPSSRKKLTELKEKMGSLERSLEEDVVDKKFFFQEDNQLNAEGRIDLHTLGGLLQSPTEGQPAVPEDEKDLKPTPLAVQDAAYEDGSDDDALDLGFKLGKLRMTDRVGGLFRPKIAEEVTLALGGLSVADKPAAEPKSNAQRFSEPLSVFNDSFFTPGPSYIAPNSDMFLGGGERKYSLVDFLPSRASANRLLKHYWKAVDPITKIVHRPTFERQNETFWLEVSRGYEPTCSLQAVIFAALFAAVISMTEDSILSTFGVTQKNLTENFQLATEMALGKANFLKTTKTQTLQALVMYMIPMCRAEVSRAHSVIVGTAIRLAECMGFHRDPEEYGLGPIETHVRRMIWYHLCFLDIRTSESQGPRLSIRREDFSTKFPLNIDDDDLCVPLPVPLTDKSQWTDMTFIRIRFECHELQRIIYVDRLRIEKKGVSLTHVLGKIEAFRRAATAKYYPLLHVPNPKPIQKAAKLLLSFYLNRSYIALLHRYHNSANMQVPDRLRQIIITSGTQQMEDAIELETNPEYRSWVWYLGALNQWHTAFLLLAEVHQHPLRKEADRIWRCLYYAFETSPSPYEPGQEKYSESNRRKLLVHRDRKAREILSQLHERMIHYRERRKIKVPVSMQGTQEAENLNARPHLQRGEGTEISNFTHPTGQHTAAATSAPGGHQISPDTDHRSIPHSQPHPPPMAAYLQKSESYQQSSMHSPPSALPQWQPPPPQQKQSPPNPLHQLPTFSQQHPDQTGQFFFGPLQSLQNPQYMTDYAKRLARGQSLESETTSSEDSGSSRLWFLPGVASGSAGLAPPPPPAGGMVMAGNQDFTKDRPQEDLPMLDIDWVSFLL</sequence>
<accession>F0UIW0</accession>
<name>F0UIW0_AJEC8</name>
<evidence type="ECO:0000259" key="11">
    <source>
        <dbReference type="PROSITE" id="PS50048"/>
    </source>
</evidence>
<dbReference type="Gene3D" id="4.10.240.10">
    <property type="entry name" value="Zn(2)-C6 fungal-type DNA-binding domain"/>
    <property type="match status" value="1"/>
</dbReference>
<feature type="region of interest" description="Disordered" evidence="10">
    <location>
        <begin position="816"/>
        <end position="835"/>
    </location>
</feature>
<dbReference type="GO" id="GO:0006351">
    <property type="term" value="P:DNA-templated transcription"/>
    <property type="evidence" value="ECO:0007669"/>
    <property type="project" value="InterPro"/>
</dbReference>
<evidence type="ECO:0000256" key="9">
    <source>
        <dbReference type="ARBA" id="ARBA00045154"/>
    </source>
</evidence>
<comment type="function">
    <text evidence="9">Transcription factor that specifically regulates the neosartoricin B biosynthesis gene cluster.</text>
</comment>
<dbReference type="SUPFAM" id="SSF57701">
    <property type="entry name" value="Zn2/Cys6 DNA-binding domain"/>
    <property type="match status" value="1"/>
</dbReference>
<reference evidence="13" key="1">
    <citation type="submission" date="2008-07" db="EMBL/GenBank/DDBJ databases">
        <title>Annotation of Ajellomyces capsulatus strain H88.</title>
        <authorList>
            <person name="Champion M."/>
            <person name="Cuomo C."/>
            <person name="Ma L.-J."/>
            <person name="Henn M.R."/>
            <person name="Sil A."/>
            <person name="Goldman B."/>
            <person name="Young S.K."/>
            <person name="Kodira C.D."/>
            <person name="Zeng Q."/>
            <person name="Koehrsen M."/>
            <person name="Alvarado L."/>
            <person name="Berlin A."/>
            <person name="Borenstein D."/>
            <person name="Chen Z."/>
            <person name="Engels R."/>
            <person name="Freedman E."/>
            <person name="Gellesch M."/>
            <person name="Goldberg J."/>
            <person name="Griggs A."/>
            <person name="Gujja S."/>
            <person name="Heiman D."/>
            <person name="Hepburn T."/>
            <person name="Howarth C."/>
            <person name="Jen D."/>
            <person name="Larson L."/>
            <person name="Lewis B."/>
            <person name="Mehta T."/>
            <person name="Park D."/>
            <person name="Pearson M."/>
            <person name="Roberts A."/>
            <person name="Saif S."/>
            <person name="Shea T."/>
            <person name="Shenoy N."/>
            <person name="Sisk P."/>
            <person name="Stolte C."/>
            <person name="Sykes S."/>
            <person name="Walk T."/>
            <person name="White J."/>
            <person name="Yandava C."/>
            <person name="Klein B."/>
            <person name="McEwen J.G."/>
            <person name="Puccia R."/>
            <person name="Goldman G.H."/>
            <person name="Felipe M.S."/>
            <person name="Nino-Vega G."/>
            <person name="San-Blas G."/>
            <person name="Taylor J."/>
            <person name="Mendoza L."/>
            <person name="Galagan J."/>
            <person name="Nusbaum C."/>
            <person name="Birren B."/>
        </authorList>
    </citation>
    <scope>NUCLEOTIDE SEQUENCE [LARGE SCALE GENOMIC DNA]</scope>
    <source>
        <strain evidence="13">H88</strain>
    </source>
</reference>
<dbReference type="InterPro" id="IPR007219">
    <property type="entry name" value="XnlR_reg_dom"/>
</dbReference>
<dbReference type="SMART" id="SM00066">
    <property type="entry name" value="GAL4"/>
    <property type="match status" value="1"/>
</dbReference>
<dbReference type="CDD" id="cd12148">
    <property type="entry name" value="fungal_TF_MHR"/>
    <property type="match status" value="1"/>
</dbReference>
<protein>
    <recommendedName>
        <fullName evidence="2">C6 finger domain transcription factor nscR</fullName>
    </recommendedName>
    <alternativeName>
        <fullName evidence="8">Neosartiricin B biosynthesis protein R</fullName>
    </alternativeName>
</protein>
<dbReference type="InterPro" id="IPR050613">
    <property type="entry name" value="Sec_Metabolite_Reg"/>
</dbReference>
<dbReference type="PROSITE" id="PS00463">
    <property type="entry name" value="ZN2_CY6_FUNGAL_1"/>
    <property type="match status" value="1"/>
</dbReference>
<dbReference type="PANTHER" id="PTHR31001:SF40">
    <property type="entry name" value="ZN(II)2CYS6 TRANSCRIPTION FACTOR (EUROFUNG)"/>
    <property type="match status" value="1"/>
</dbReference>
<proteinExistence type="predicted"/>
<dbReference type="Proteomes" id="UP000008142">
    <property type="component" value="Unassembled WGS sequence"/>
</dbReference>
<evidence type="ECO:0000256" key="2">
    <source>
        <dbReference type="ARBA" id="ARBA00018346"/>
    </source>
</evidence>
<feature type="compositionally biased region" description="Pro residues" evidence="10">
    <location>
        <begin position="910"/>
        <end position="924"/>
    </location>
</feature>
<evidence type="ECO:0000256" key="5">
    <source>
        <dbReference type="ARBA" id="ARBA00023125"/>
    </source>
</evidence>
<dbReference type="CDD" id="cd00067">
    <property type="entry name" value="GAL4"/>
    <property type="match status" value="1"/>
</dbReference>
<dbReference type="OMA" id="NRMITSC"/>
<evidence type="ECO:0000313" key="13">
    <source>
        <dbReference type="Proteomes" id="UP000008142"/>
    </source>
</evidence>
<dbReference type="Pfam" id="PF04082">
    <property type="entry name" value="Fungal_trans"/>
    <property type="match status" value="1"/>
</dbReference>
<evidence type="ECO:0000256" key="8">
    <source>
        <dbReference type="ARBA" id="ARBA00031692"/>
    </source>
</evidence>
<dbReference type="AlphaFoldDB" id="F0UIW0"/>
<dbReference type="EMBL" id="DS990639">
    <property type="protein sequence ID" value="EGC46457.1"/>
    <property type="molecule type" value="Genomic_DNA"/>
</dbReference>
<feature type="compositionally biased region" description="Polar residues" evidence="10">
    <location>
        <begin position="842"/>
        <end position="857"/>
    </location>
</feature>
<evidence type="ECO:0000256" key="4">
    <source>
        <dbReference type="ARBA" id="ARBA00023015"/>
    </source>
</evidence>
<dbReference type="Pfam" id="PF00172">
    <property type="entry name" value="Zn_clus"/>
    <property type="match status" value="1"/>
</dbReference>
<feature type="compositionally biased region" description="Polar residues" evidence="10">
    <location>
        <begin position="891"/>
        <end position="901"/>
    </location>
</feature>
<dbReference type="GO" id="GO:0005634">
    <property type="term" value="C:nucleus"/>
    <property type="evidence" value="ECO:0007669"/>
    <property type="project" value="UniProtKB-SubCell"/>
</dbReference>
<dbReference type="PROSITE" id="PS50048">
    <property type="entry name" value="ZN2_CY6_FUNGAL_2"/>
    <property type="match status" value="1"/>
</dbReference>
<feature type="compositionally biased region" description="Gly residues" evidence="10">
    <location>
        <begin position="119"/>
        <end position="144"/>
    </location>
</feature>
<keyword evidence="4" id="KW-0805">Transcription regulation</keyword>
<gene>
    <name evidence="12" type="ORF">HCEG_05672</name>
</gene>
<dbReference type="GO" id="GO:0000981">
    <property type="term" value="F:DNA-binding transcription factor activity, RNA polymerase II-specific"/>
    <property type="evidence" value="ECO:0007669"/>
    <property type="project" value="InterPro"/>
</dbReference>
<feature type="region of interest" description="Disordered" evidence="10">
    <location>
        <begin position="840"/>
        <end position="942"/>
    </location>
</feature>
<evidence type="ECO:0000256" key="6">
    <source>
        <dbReference type="ARBA" id="ARBA00023163"/>
    </source>
</evidence>
<organism evidence="13">
    <name type="scientific">Ajellomyces capsulatus (strain H88)</name>
    <name type="common">Darling's disease fungus</name>
    <name type="synonym">Histoplasma capsulatum</name>
    <dbReference type="NCBI Taxonomy" id="544711"/>
    <lineage>
        <taxon>Eukaryota</taxon>
        <taxon>Fungi</taxon>
        <taxon>Dikarya</taxon>
        <taxon>Ascomycota</taxon>
        <taxon>Pezizomycotina</taxon>
        <taxon>Eurotiomycetes</taxon>
        <taxon>Eurotiomycetidae</taxon>
        <taxon>Onygenales</taxon>
        <taxon>Ajellomycetaceae</taxon>
        <taxon>Histoplasma</taxon>
    </lineage>
</organism>
<dbReference type="PANTHER" id="PTHR31001">
    <property type="entry name" value="UNCHARACTERIZED TRANSCRIPTIONAL REGULATORY PROTEIN"/>
    <property type="match status" value="1"/>
</dbReference>
<dbReference type="InterPro" id="IPR001138">
    <property type="entry name" value="Zn2Cys6_DnaBD"/>
</dbReference>
<dbReference type="STRING" id="544711.F0UIW0"/>
<dbReference type="HOGENOM" id="CLU_004083_9_0_1"/>